<proteinExistence type="predicted"/>
<sequence>MFEENELNMKPQKKKEDYTVNMKTQGVSESNDESQPNNYNCDKSNGVHSKDLIPGTATYNDEVHNGNVLPPETGNSIGISDTQISQSHLDPVGNNFNQPRSDLEEIHDIYREQQQLQHGGNYVYQPQLYPKRIYDTYRRQPQLHPTDSDSYFNQPRSVNAGYFHTHRTQPQLQHTDNDLYQPQPYSIIMHDSYRGNLNVDSTGSFINESSSYPTGMNSTHRGHLHLENNFNQSISYSLSQNYSLAILSDLISSEFMKLLKHHHGHDLNMILPQYITHIEDTHS</sequence>
<organism evidence="2">
    <name type="scientific">Homalodisca liturata</name>
    <dbReference type="NCBI Taxonomy" id="320908"/>
    <lineage>
        <taxon>Eukaryota</taxon>
        <taxon>Metazoa</taxon>
        <taxon>Ecdysozoa</taxon>
        <taxon>Arthropoda</taxon>
        <taxon>Hexapoda</taxon>
        <taxon>Insecta</taxon>
        <taxon>Pterygota</taxon>
        <taxon>Neoptera</taxon>
        <taxon>Paraneoptera</taxon>
        <taxon>Hemiptera</taxon>
        <taxon>Auchenorrhyncha</taxon>
        <taxon>Membracoidea</taxon>
        <taxon>Cicadellidae</taxon>
        <taxon>Cicadellinae</taxon>
        <taxon>Proconiini</taxon>
        <taxon>Homalodisca</taxon>
    </lineage>
</organism>
<dbReference type="EMBL" id="GECU01005530">
    <property type="protein sequence ID" value="JAT02177.1"/>
    <property type="molecule type" value="Transcribed_RNA"/>
</dbReference>
<evidence type="ECO:0000256" key="1">
    <source>
        <dbReference type="SAM" id="MobiDB-lite"/>
    </source>
</evidence>
<feature type="region of interest" description="Disordered" evidence="1">
    <location>
        <begin position="1"/>
        <end position="44"/>
    </location>
</feature>
<gene>
    <name evidence="3" type="ORF">g.28161</name>
    <name evidence="2" type="ORF">g.28168</name>
</gene>
<accession>A0A1B6ICX3</accession>
<feature type="compositionally biased region" description="Polar residues" evidence="1">
    <location>
        <begin position="21"/>
        <end position="44"/>
    </location>
</feature>
<dbReference type="EMBL" id="GECU01022937">
    <property type="protein sequence ID" value="JAS84769.1"/>
    <property type="molecule type" value="Transcribed_RNA"/>
</dbReference>
<protein>
    <submittedName>
        <fullName evidence="2">Uncharacterized protein</fullName>
    </submittedName>
</protein>
<name>A0A1B6ICX3_9HEMI</name>
<reference evidence="2" key="1">
    <citation type="submission" date="2015-11" db="EMBL/GenBank/DDBJ databases">
        <title>De novo transcriptome assembly of four potential Pierce s Disease insect vectors from Arizona vineyards.</title>
        <authorList>
            <person name="Tassone E.E."/>
        </authorList>
    </citation>
    <scope>NUCLEOTIDE SEQUENCE</scope>
</reference>
<evidence type="ECO:0000313" key="3">
    <source>
        <dbReference type="EMBL" id="JAT02177.1"/>
    </source>
</evidence>
<evidence type="ECO:0000313" key="2">
    <source>
        <dbReference type="EMBL" id="JAS84769.1"/>
    </source>
</evidence>
<dbReference type="AlphaFoldDB" id="A0A1B6ICX3"/>